<reference evidence="1 2" key="1">
    <citation type="submission" date="2016-01" db="EMBL/GenBank/DDBJ databases">
        <title>The draft genome sequence of Aquimarina sp. RZW4-3-2.</title>
        <authorList>
            <person name="Wang Y."/>
        </authorList>
    </citation>
    <scope>NUCLEOTIDE SEQUENCE [LARGE SCALE GENOMIC DNA]</scope>
    <source>
        <strain evidence="1 2">RZW4-3-2</strain>
    </source>
</reference>
<name>A0A162X193_9FLAO</name>
<comment type="caution">
    <text evidence="1">The sequence shown here is derived from an EMBL/GenBank/DDBJ whole genome shotgun (WGS) entry which is preliminary data.</text>
</comment>
<gene>
    <name evidence="1" type="ORF">AWE51_17565</name>
</gene>
<evidence type="ECO:0008006" key="3">
    <source>
        <dbReference type="Google" id="ProtNLM"/>
    </source>
</evidence>
<proteinExistence type="predicted"/>
<evidence type="ECO:0000313" key="2">
    <source>
        <dbReference type="Proteomes" id="UP000076715"/>
    </source>
</evidence>
<accession>A0A162X193</accession>
<dbReference type="Proteomes" id="UP000076715">
    <property type="component" value="Unassembled WGS sequence"/>
</dbReference>
<organism evidence="1 2">
    <name type="scientific">Aquimarina aggregata</name>
    <dbReference type="NCBI Taxonomy" id="1642818"/>
    <lineage>
        <taxon>Bacteria</taxon>
        <taxon>Pseudomonadati</taxon>
        <taxon>Bacteroidota</taxon>
        <taxon>Flavobacteriia</taxon>
        <taxon>Flavobacteriales</taxon>
        <taxon>Flavobacteriaceae</taxon>
        <taxon>Aquimarina</taxon>
    </lineage>
</organism>
<dbReference type="STRING" id="1642818.AWE51_17565"/>
<dbReference type="RefSeq" id="WP_066319312.1">
    <property type="nucleotide sequence ID" value="NZ_LQRT01000058.1"/>
</dbReference>
<keyword evidence="2" id="KW-1185">Reference proteome</keyword>
<evidence type="ECO:0000313" key="1">
    <source>
        <dbReference type="EMBL" id="KZS38364.1"/>
    </source>
</evidence>
<sequence>MENLMTITPDTINPTSPTDIIFALYTQSMNRALNHFNTKIGTMSSPIAIDSIVDRNITGIPQFCPGDIFNITLQLYSSNGETINLYYIKIQNGSKSSNPNIPWSSVFENTSGSQYTQAPDNSLFVTPGSSTSSSNPIVCTIPLTVNDSITEEYDLLYTILFSYTKNDKEFFFSIDPLMKISSST</sequence>
<dbReference type="AlphaFoldDB" id="A0A162X193"/>
<dbReference type="EMBL" id="LQRT01000058">
    <property type="protein sequence ID" value="KZS38364.1"/>
    <property type="molecule type" value="Genomic_DNA"/>
</dbReference>
<protein>
    <recommendedName>
        <fullName evidence="3">Inclusion body protein</fullName>
    </recommendedName>
</protein>